<dbReference type="SMART" id="SM00834">
    <property type="entry name" value="CxxC_CXXC_SSSS"/>
    <property type="match status" value="1"/>
</dbReference>
<evidence type="ECO:0000313" key="3">
    <source>
        <dbReference type="EMBL" id="MYR35095.1"/>
    </source>
</evidence>
<organism evidence="3 4">
    <name type="scientific">Nocardiopsis alba</name>
    <dbReference type="NCBI Taxonomy" id="53437"/>
    <lineage>
        <taxon>Bacteria</taxon>
        <taxon>Bacillati</taxon>
        <taxon>Actinomycetota</taxon>
        <taxon>Actinomycetes</taxon>
        <taxon>Streptosporangiales</taxon>
        <taxon>Nocardiopsidaceae</taxon>
        <taxon>Nocardiopsis</taxon>
    </lineage>
</organism>
<name>A0A7K2IZ95_9ACTN</name>
<feature type="domain" description="Putative regulatory protein FmdB zinc ribbon" evidence="2">
    <location>
        <begin position="1"/>
        <end position="40"/>
    </location>
</feature>
<evidence type="ECO:0000256" key="1">
    <source>
        <dbReference type="SAM" id="MobiDB-lite"/>
    </source>
</evidence>
<dbReference type="Proteomes" id="UP000467124">
    <property type="component" value="Unassembled WGS sequence"/>
</dbReference>
<gene>
    <name evidence="3" type="ORF">GTW20_23240</name>
</gene>
<accession>A0A7K2IZ95</accession>
<proteinExistence type="predicted"/>
<dbReference type="GeneID" id="91390471"/>
<dbReference type="RefSeq" id="WP_026125023.1">
    <property type="nucleotide sequence ID" value="NZ_BAZE01000002.1"/>
</dbReference>
<dbReference type="InterPro" id="IPR013429">
    <property type="entry name" value="Regulatory_FmdB_Zinc_ribbon"/>
</dbReference>
<dbReference type="AlphaFoldDB" id="A0A7K2IZ95"/>
<feature type="region of interest" description="Disordered" evidence="1">
    <location>
        <begin position="54"/>
        <end position="91"/>
    </location>
</feature>
<sequence length="91" mass="9991">MVTYLYRCPDRHETDLDAPMGRAPRETDCSCGRSARRAFTAPMVRAVPAARGRVMEAAEQSTDRPAVVTRPAPDPAPTSFTDPRHALLPRA</sequence>
<evidence type="ECO:0000313" key="4">
    <source>
        <dbReference type="Proteomes" id="UP000467124"/>
    </source>
</evidence>
<dbReference type="EMBL" id="WWHY01000001">
    <property type="protein sequence ID" value="MYR35095.1"/>
    <property type="molecule type" value="Genomic_DNA"/>
</dbReference>
<protein>
    <submittedName>
        <fullName evidence="3">Transcriptional regulator</fullName>
    </submittedName>
</protein>
<comment type="caution">
    <text evidence="3">The sequence shown here is derived from an EMBL/GenBank/DDBJ whole genome shotgun (WGS) entry which is preliminary data.</text>
</comment>
<evidence type="ECO:0000259" key="2">
    <source>
        <dbReference type="SMART" id="SM00834"/>
    </source>
</evidence>
<reference evidence="3 4" key="1">
    <citation type="journal article" date="2019" name="Nat. Commun.">
        <title>The antimicrobial potential of Streptomyces from insect microbiomes.</title>
        <authorList>
            <person name="Chevrette M.G."/>
            <person name="Carlson C.M."/>
            <person name="Ortega H.E."/>
            <person name="Thomas C."/>
            <person name="Ananiev G.E."/>
            <person name="Barns K.J."/>
            <person name="Book A.J."/>
            <person name="Cagnazzo J."/>
            <person name="Carlos C."/>
            <person name="Flanigan W."/>
            <person name="Grubbs K.J."/>
            <person name="Horn H.A."/>
            <person name="Hoffmann F.M."/>
            <person name="Klassen J.L."/>
            <person name="Knack J.J."/>
            <person name="Lewin G.R."/>
            <person name="McDonald B.R."/>
            <person name="Muller L."/>
            <person name="Melo W.G.P."/>
            <person name="Pinto-Tomas A.A."/>
            <person name="Schmitz A."/>
            <person name="Wendt-Pienkowski E."/>
            <person name="Wildman S."/>
            <person name="Zhao M."/>
            <person name="Zhang F."/>
            <person name="Bugni T.S."/>
            <person name="Andes D.R."/>
            <person name="Pupo M.T."/>
            <person name="Currie C.R."/>
        </authorList>
    </citation>
    <scope>NUCLEOTIDE SEQUENCE [LARGE SCALE GENOMIC DNA]</scope>
    <source>
        <strain evidence="3 4">SID5840</strain>
    </source>
</reference>